<feature type="domain" description="Peptidase S54 rhomboid" evidence="8">
    <location>
        <begin position="60"/>
        <end position="198"/>
    </location>
</feature>
<evidence type="ECO:0000256" key="2">
    <source>
        <dbReference type="ARBA" id="ARBA00009045"/>
    </source>
</evidence>
<dbReference type="AlphaFoldDB" id="A0A1H6MFQ4"/>
<dbReference type="InterPro" id="IPR022764">
    <property type="entry name" value="Peptidase_S54_rhomboid_dom"/>
</dbReference>
<keyword evidence="9" id="KW-0645">Protease</keyword>
<protein>
    <submittedName>
        <fullName evidence="9">Membrane associated serine protease, rhomboid family</fullName>
    </submittedName>
</protein>
<feature type="transmembrane region" description="Helical" evidence="7">
    <location>
        <begin position="65"/>
        <end position="88"/>
    </location>
</feature>
<evidence type="ECO:0000313" key="9">
    <source>
        <dbReference type="EMBL" id="SEH98026.1"/>
    </source>
</evidence>
<feature type="transmembrane region" description="Helical" evidence="7">
    <location>
        <begin position="100"/>
        <end position="119"/>
    </location>
</feature>
<sequence>MTDRARYRPTVPPVFLAVIVLCIAIQLLSEAAPALREWLLLHGALWPQLLQGVQPMFPGQQVTMFLTYGFLHGGLLHLGMNMLALYVLARSLAVAMPGGAMVALYALSQLVAGAVQLWLSDSQLPVVGASGAIFGLAGAEIAIAARLLLARGGSLRPLAGPVAQFILLNVALTLAVPNIAWQAHLGGALAGVAMGALYPPRRRRR</sequence>
<reference evidence="10" key="1">
    <citation type="submission" date="2016-10" db="EMBL/GenBank/DDBJ databases">
        <authorList>
            <person name="Varghese N."/>
            <person name="Submissions S."/>
        </authorList>
    </citation>
    <scope>NUCLEOTIDE SEQUENCE [LARGE SCALE GENOMIC DNA]</scope>
    <source>
        <strain evidence="10">DSM 11593</strain>
    </source>
</reference>
<dbReference type="PANTHER" id="PTHR43731:SF14">
    <property type="entry name" value="PRESENILIN-ASSOCIATED RHOMBOID-LIKE PROTEIN, MITOCHONDRIAL"/>
    <property type="match status" value="1"/>
</dbReference>
<feature type="transmembrane region" description="Helical" evidence="7">
    <location>
        <begin position="158"/>
        <end position="175"/>
    </location>
</feature>
<dbReference type="Proteomes" id="UP000199125">
    <property type="component" value="Unassembled WGS sequence"/>
</dbReference>
<dbReference type="Gene3D" id="1.20.1540.10">
    <property type="entry name" value="Rhomboid-like"/>
    <property type="match status" value="1"/>
</dbReference>
<feature type="transmembrane region" description="Helical" evidence="7">
    <location>
        <begin position="181"/>
        <end position="199"/>
    </location>
</feature>
<dbReference type="STRING" id="65735.SAMN04488075_2044"/>
<keyword evidence="10" id="KW-1185">Reference proteome</keyword>
<evidence type="ECO:0000256" key="7">
    <source>
        <dbReference type="SAM" id="Phobius"/>
    </source>
</evidence>
<dbReference type="InterPro" id="IPR035952">
    <property type="entry name" value="Rhomboid-like_sf"/>
</dbReference>
<dbReference type="PANTHER" id="PTHR43731">
    <property type="entry name" value="RHOMBOID PROTEASE"/>
    <property type="match status" value="1"/>
</dbReference>
<evidence type="ECO:0000256" key="6">
    <source>
        <dbReference type="ARBA" id="ARBA00023136"/>
    </source>
</evidence>
<evidence type="ECO:0000256" key="1">
    <source>
        <dbReference type="ARBA" id="ARBA00004141"/>
    </source>
</evidence>
<evidence type="ECO:0000313" key="10">
    <source>
        <dbReference type="Proteomes" id="UP000199125"/>
    </source>
</evidence>
<evidence type="ECO:0000256" key="3">
    <source>
        <dbReference type="ARBA" id="ARBA00022692"/>
    </source>
</evidence>
<evidence type="ECO:0000256" key="4">
    <source>
        <dbReference type="ARBA" id="ARBA00022801"/>
    </source>
</evidence>
<dbReference type="GO" id="GO:0006508">
    <property type="term" value="P:proteolysis"/>
    <property type="evidence" value="ECO:0007669"/>
    <property type="project" value="UniProtKB-KW"/>
</dbReference>
<dbReference type="EMBL" id="FNXG01000003">
    <property type="protein sequence ID" value="SEH98026.1"/>
    <property type="molecule type" value="Genomic_DNA"/>
</dbReference>
<dbReference type="InterPro" id="IPR050925">
    <property type="entry name" value="Rhomboid_protease_S54"/>
</dbReference>
<gene>
    <name evidence="9" type="ORF">SAMN04488075_2044</name>
</gene>
<keyword evidence="5 7" id="KW-1133">Transmembrane helix</keyword>
<proteinExistence type="inferred from homology"/>
<keyword evidence="6 7" id="KW-0472">Membrane</keyword>
<dbReference type="GO" id="GO:0004252">
    <property type="term" value="F:serine-type endopeptidase activity"/>
    <property type="evidence" value="ECO:0007669"/>
    <property type="project" value="InterPro"/>
</dbReference>
<name>A0A1H6MFQ4_9RHOB</name>
<feature type="transmembrane region" description="Helical" evidence="7">
    <location>
        <begin position="125"/>
        <end position="149"/>
    </location>
</feature>
<keyword evidence="3 7" id="KW-0812">Transmembrane</keyword>
<dbReference type="Pfam" id="PF01694">
    <property type="entry name" value="Rhomboid"/>
    <property type="match status" value="1"/>
</dbReference>
<dbReference type="GO" id="GO:0016020">
    <property type="term" value="C:membrane"/>
    <property type="evidence" value="ECO:0007669"/>
    <property type="project" value="UniProtKB-SubCell"/>
</dbReference>
<organism evidence="9 10">
    <name type="scientific">Paracoccus alkenifer</name>
    <dbReference type="NCBI Taxonomy" id="65735"/>
    <lineage>
        <taxon>Bacteria</taxon>
        <taxon>Pseudomonadati</taxon>
        <taxon>Pseudomonadota</taxon>
        <taxon>Alphaproteobacteria</taxon>
        <taxon>Rhodobacterales</taxon>
        <taxon>Paracoccaceae</taxon>
        <taxon>Paracoccus</taxon>
    </lineage>
</organism>
<accession>A0A1H6MFQ4</accession>
<comment type="similarity">
    <text evidence="2">Belongs to the peptidase S54 family.</text>
</comment>
<dbReference type="OrthoDB" id="9797190at2"/>
<evidence type="ECO:0000259" key="8">
    <source>
        <dbReference type="Pfam" id="PF01694"/>
    </source>
</evidence>
<keyword evidence="4" id="KW-0378">Hydrolase</keyword>
<dbReference type="SUPFAM" id="SSF144091">
    <property type="entry name" value="Rhomboid-like"/>
    <property type="match status" value="1"/>
</dbReference>
<dbReference type="RefSeq" id="WP_090847975.1">
    <property type="nucleotide sequence ID" value="NZ_FNXG01000003.1"/>
</dbReference>
<evidence type="ECO:0000256" key="5">
    <source>
        <dbReference type="ARBA" id="ARBA00022989"/>
    </source>
</evidence>
<comment type="subcellular location">
    <subcellularLocation>
        <location evidence="1">Membrane</location>
        <topology evidence="1">Multi-pass membrane protein</topology>
    </subcellularLocation>
</comment>